<dbReference type="RefSeq" id="WP_264790854.1">
    <property type="nucleotide sequence ID" value="NZ_AP026867.1"/>
</dbReference>
<protein>
    <submittedName>
        <fullName evidence="1">Uncharacterized protein</fullName>
    </submittedName>
</protein>
<evidence type="ECO:0000313" key="1">
    <source>
        <dbReference type="EMBL" id="BDS09462.1"/>
    </source>
</evidence>
<dbReference type="Proteomes" id="UP001060919">
    <property type="component" value="Chromosome"/>
</dbReference>
<gene>
    <name evidence="1" type="ORF">AsAng_0001600</name>
</gene>
<dbReference type="AlphaFoldDB" id="A0A915VK15"/>
<reference evidence="1" key="1">
    <citation type="submission" date="2022-09" db="EMBL/GenBank/DDBJ databases">
        <title>Aureispira anguillicida sp. nov., isolated from Leptocephalus of Japanese eel Anguilla japonica.</title>
        <authorList>
            <person name="Yuasa K."/>
            <person name="Mekata T."/>
            <person name="Ikunari K."/>
        </authorList>
    </citation>
    <scope>NUCLEOTIDE SEQUENCE</scope>
    <source>
        <strain evidence="1">EL160426</strain>
    </source>
</reference>
<accession>A0A915VK15</accession>
<name>A0A915VK15_9BACT</name>
<organism evidence="1 2">
    <name type="scientific">Aureispira anguillae</name>
    <dbReference type="NCBI Taxonomy" id="2864201"/>
    <lineage>
        <taxon>Bacteria</taxon>
        <taxon>Pseudomonadati</taxon>
        <taxon>Bacteroidota</taxon>
        <taxon>Saprospiria</taxon>
        <taxon>Saprospirales</taxon>
        <taxon>Saprospiraceae</taxon>
        <taxon>Aureispira</taxon>
    </lineage>
</organism>
<sequence>MFIRVIYLLIGIAILNQGCSNPSDQTTKERPSINLVTPSAQSQNIFQDNFKAQKEIHQQVFSWVMDSTYYTNPSLLVKQLGLFYGQKNVAQTTIVAFEQQRLYGLKDSVWFINCQSISEDSDCAYPTMHTQYLFNHQGKLIHKNQAAIAQFIPAVLDSLPIYMSINHDCSGNGQHHFYVYQQGKLIDIFNVLLNNTPKTYDANPEGKGMFRKKHLDWFIQDLNQDGYNDILLKGKWLVLENDKGKKVPATRPLKAERVAYKFIYKPTKEYFLLE</sequence>
<dbReference type="EMBL" id="AP026867">
    <property type="protein sequence ID" value="BDS09462.1"/>
    <property type="molecule type" value="Genomic_DNA"/>
</dbReference>
<evidence type="ECO:0000313" key="2">
    <source>
        <dbReference type="Proteomes" id="UP001060919"/>
    </source>
</evidence>
<keyword evidence="2" id="KW-1185">Reference proteome</keyword>
<proteinExistence type="predicted"/>
<dbReference type="KEGG" id="aup:AsAng_0001600"/>